<name>A0A9P5YAM4_9AGAR</name>
<organism evidence="1 2">
    <name type="scientific">Collybia nuda</name>
    <dbReference type="NCBI Taxonomy" id="64659"/>
    <lineage>
        <taxon>Eukaryota</taxon>
        <taxon>Fungi</taxon>
        <taxon>Dikarya</taxon>
        <taxon>Basidiomycota</taxon>
        <taxon>Agaricomycotina</taxon>
        <taxon>Agaricomycetes</taxon>
        <taxon>Agaricomycetidae</taxon>
        <taxon>Agaricales</taxon>
        <taxon>Tricholomatineae</taxon>
        <taxon>Clitocybaceae</taxon>
        <taxon>Collybia</taxon>
    </lineage>
</organism>
<sequence>MDSNYCRHAQLIKYSETLPIELIDLVFDHLEDTGRDETLVAFAYLARSCRAFTEPALKRLWKVQTTLAPLIRCMPRELWVMSDDNKLTFRFPITDADWTRFDQYHTKIRHLGIASHTKRSPLETSHVESDVFRALVSYRPARNFLPNLQTWVFTDHSSKILPFIDAFIGPQLNEVTLEFSGTGPSREDELQVSISLVSLARISKNIQSLRIRGINRVYESFHNLVMNLSHLRCLTMDTIELDTDVLVHLGGLPSLQILSGIEFPSDTEYVKLFETDLGKFSCLSELGVTVHDYATLPALLDKIHRPLQHFSAENLDEETDYDLRINLLAHASMLLHQYHRHSLETLNLDLDYWTAHAHIQNNQAVLDALRPLFTLSSLTHLNINSYFIESLEDSWISEAASAWPQLRRFSLHDPIQTDRAPIFTLAGLIPMLKQCVHLNFLSLQLELKPLDTIALEGIRNTHITILYLDRNSTVDYPYHVFRTLTSMFPNLRSVETRQNHATLQPEKDWKELHELFRRTLPIEV</sequence>
<dbReference type="Proteomes" id="UP000807353">
    <property type="component" value="Unassembled WGS sequence"/>
</dbReference>
<gene>
    <name evidence="1" type="ORF">BDZ94DRAFT_1296673</name>
</gene>
<evidence type="ECO:0000313" key="2">
    <source>
        <dbReference type="Proteomes" id="UP000807353"/>
    </source>
</evidence>
<dbReference type="InterPro" id="IPR032675">
    <property type="entry name" value="LRR_dom_sf"/>
</dbReference>
<dbReference type="SUPFAM" id="SSF52047">
    <property type="entry name" value="RNI-like"/>
    <property type="match status" value="1"/>
</dbReference>
<comment type="caution">
    <text evidence="1">The sequence shown here is derived from an EMBL/GenBank/DDBJ whole genome shotgun (WGS) entry which is preliminary data.</text>
</comment>
<evidence type="ECO:0000313" key="1">
    <source>
        <dbReference type="EMBL" id="KAF9465162.1"/>
    </source>
</evidence>
<dbReference type="EMBL" id="MU150249">
    <property type="protein sequence ID" value="KAF9465162.1"/>
    <property type="molecule type" value="Genomic_DNA"/>
</dbReference>
<evidence type="ECO:0008006" key="3">
    <source>
        <dbReference type="Google" id="ProtNLM"/>
    </source>
</evidence>
<dbReference type="OrthoDB" id="2837487at2759"/>
<protein>
    <recommendedName>
        <fullName evidence="3">F-box domain-containing protein</fullName>
    </recommendedName>
</protein>
<reference evidence="1" key="1">
    <citation type="submission" date="2020-11" db="EMBL/GenBank/DDBJ databases">
        <authorList>
            <consortium name="DOE Joint Genome Institute"/>
            <person name="Ahrendt S."/>
            <person name="Riley R."/>
            <person name="Andreopoulos W."/>
            <person name="Labutti K."/>
            <person name="Pangilinan J."/>
            <person name="Ruiz-Duenas F.J."/>
            <person name="Barrasa J.M."/>
            <person name="Sanchez-Garcia M."/>
            <person name="Camarero S."/>
            <person name="Miyauchi S."/>
            <person name="Serrano A."/>
            <person name="Linde D."/>
            <person name="Babiker R."/>
            <person name="Drula E."/>
            <person name="Ayuso-Fernandez I."/>
            <person name="Pacheco R."/>
            <person name="Padilla G."/>
            <person name="Ferreira P."/>
            <person name="Barriuso J."/>
            <person name="Kellner H."/>
            <person name="Castanera R."/>
            <person name="Alfaro M."/>
            <person name="Ramirez L."/>
            <person name="Pisabarro A.G."/>
            <person name="Kuo A."/>
            <person name="Tritt A."/>
            <person name="Lipzen A."/>
            <person name="He G."/>
            <person name="Yan M."/>
            <person name="Ng V."/>
            <person name="Cullen D."/>
            <person name="Martin F."/>
            <person name="Rosso M.-N."/>
            <person name="Henrissat B."/>
            <person name="Hibbett D."/>
            <person name="Martinez A.T."/>
            <person name="Grigoriev I.V."/>
        </authorList>
    </citation>
    <scope>NUCLEOTIDE SEQUENCE</scope>
    <source>
        <strain evidence="1">CBS 247.69</strain>
    </source>
</reference>
<accession>A0A9P5YAM4</accession>
<dbReference type="Gene3D" id="3.80.10.10">
    <property type="entry name" value="Ribonuclease Inhibitor"/>
    <property type="match status" value="1"/>
</dbReference>
<proteinExistence type="predicted"/>
<keyword evidence="2" id="KW-1185">Reference proteome</keyword>
<dbReference type="AlphaFoldDB" id="A0A9P5YAM4"/>